<gene>
    <name evidence="2" type="ORF">WKV53_03925</name>
</gene>
<dbReference type="Proteomes" id="UP001371305">
    <property type="component" value="Unassembled WGS sequence"/>
</dbReference>
<dbReference type="EMBL" id="JBBUKT010000001">
    <property type="protein sequence ID" value="MEK7949626.1"/>
    <property type="molecule type" value="Genomic_DNA"/>
</dbReference>
<accession>A0ABU9APM8</accession>
<name>A0ABU9APM8_9BACT</name>
<organism evidence="2 3">
    <name type="scientific">Luteolibacter soli</name>
    <dbReference type="NCBI Taxonomy" id="3135280"/>
    <lineage>
        <taxon>Bacteria</taxon>
        <taxon>Pseudomonadati</taxon>
        <taxon>Verrucomicrobiota</taxon>
        <taxon>Verrucomicrobiia</taxon>
        <taxon>Verrucomicrobiales</taxon>
        <taxon>Verrucomicrobiaceae</taxon>
        <taxon>Luteolibacter</taxon>
    </lineage>
</organism>
<protein>
    <submittedName>
        <fullName evidence="2">Uncharacterized protein</fullName>
    </submittedName>
</protein>
<sequence>MKKFLLSICLSLGTSFAAETPEAAVTLRVEKSTKKEGRHELVIVNRSDRNFSCTGYDYPKRTDPPRCCVHYSTQLVYWGKWKDGTPQWRPEDTVPLDLPGGQTLRQEFEQPTGSESPSPFRLTVRLQEGTAKDWKPEAKGIVIASPMYLRDGTTYREVIWGETGAIPPEAYKGVAPSWKRLRSIRDAVNVASVLEHAGRGKAPLDAFMTLFPPRYPKSKVMVFPADSMVGASGFGRPPVSPRWNAKVSIIEGKPAILESIRETYHPAGAEPAKLERIAEVPEIDATLSVWYLYSQEDAVDGSWPLEADPPPLHVQTISFSYDLSGLRESAHDLKGLVLAAPPPRFPVTGYIGWYGPRIMPTSFDLIIRDGRYEVDSDRGTQGDSFSYTWRNPFPALPEDR</sequence>
<keyword evidence="1" id="KW-0732">Signal</keyword>
<feature type="chain" id="PRO_5047103249" evidence="1">
    <location>
        <begin position="18"/>
        <end position="400"/>
    </location>
</feature>
<evidence type="ECO:0000256" key="1">
    <source>
        <dbReference type="SAM" id="SignalP"/>
    </source>
</evidence>
<evidence type="ECO:0000313" key="2">
    <source>
        <dbReference type="EMBL" id="MEK7949626.1"/>
    </source>
</evidence>
<feature type="signal peptide" evidence="1">
    <location>
        <begin position="1"/>
        <end position="17"/>
    </location>
</feature>
<evidence type="ECO:0000313" key="3">
    <source>
        <dbReference type="Proteomes" id="UP001371305"/>
    </source>
</evidence>
<keyword evidence="3" id="KW-1185">Reference proteome</keyword>
<dbReference type="RefSeq" id="WP_341403045.1">
    <property type="nucleotide sequence ID" value="NZ_JBBUKT010000001.1"/>
</dbReference>
<comment type="caution">
    <text evidence="2">The sequence shown here is derived from an EMBL/GenBank/DDBJ whole genome shotgun (WGS) entry which is preliminary data.</text>
</comment>
<reference evidence="2 3" key="1">
    <citation type="submission" date="2024-04" db="EMBL/GenBank/DDBJ databases">
        <title>Luteolibacter sp. isolated from soil.</title>
        <authorList>
            <person name="An J."/>
        </authorList>
    </citation>
    <scope>NUCLEOTIDE SEQUENCE [LARGE SCALE GENOMIC DNA]</scope>
    <source>
        <strain evidence="2 3">Y139</strain>
    </source>
</reference>
<proteinExistence type="predicted"/>